<dbReference type="Gene3D" id="3.40.640.10">
    <property type="entry name" value="Type I PLP-dependent aspartate aminotransferase-like (Major domain)"/>
    <property type="match status" value="1"/>
</dbReference>
<dbReference type="SUPFAM" id="SSF53383">
    <property type="entry name" value="PLP-dependent transferases"/>
    <property type="match status" value="1"/>
</dbReference>
<dbReference type="InterPro" id="IPR015422">
    <property type="entry name" value="PyrdxlP-dep_Trfase_small"/>
</dbReference>
<protein>
    <submittedName>
        <fullName evidence="1">Aminotransferase</fullName>
    </submittedName>
</protein>
<sequence length="359" mass="40637">MNKRVFLSPPHMSGNEQSYINEVFKSNYIAPLGEYVNRFEDSIKHYTDAPYTLATSSATAALHLALRVLEIGKDDFVLASSFTFIGSVAPILYQNAKPVFIDSDESWNLSPSLLKKAIKELPKKPKVLILTHLYGQMAQIDEIVSICKENGIYLIEDAAESLGASYDGKQSGTFGDFGVYSFNGNKILTTSGGGMLISDNEKWIQKAEFLATQARENELFYQHEEVGYNYRMSNVLAAIGVAQMEVLRDRVDKKREIFSWYKEELADIDEISFMPEIEGSFGNRWLTTLTFNKTNPYKIIDILEKNNIESRPIWKPMHLQPLFQNHLSFTNGISKKLFSWGICLPSGTMMSKDDVQKSL</sequence>
<dbReference type="InterPro" id="IPR000653">
    <property type="entry name" value="DegT/StrS_aminotransferase"/>
</dbReference>
<dbReference type="PANTHER" id="PTHR30244:SF34">
    <property type="entry name" value="DTDP-4-AMINO-4,6-DIDEOXYGALACTOSE TRANSAMINASE"/>
    <property type="match status" value="1"/>
</dbReference>
<dbReference type="PIRSF" id="PIRSF000390">
    <property type="entry name" value="PLP_StrS"/>
    <property type="match status" value="1"/>
</dbReference>
<dbReference type="CDD" id="cd00616">
    <property type="entry name" value="AHBA_syn"/>
    <property type="match status" value="1"/>
</dbReference>
<dbReference type="GO" id="GO:0000271">
    <property type="term" value="P:polysaccharide biosynthetic process"/>
    <property type="evidence" value="ECO:0007669"/>
    <property type="project" value="TreeGrafter"/>
</dbReference>
<dbReference type="Pfam" id="PF01041">
    <property type="entry name" value="DegT_DnrJ_EryC1"/>
    <property type="match status" value="1"/>
</dbReference>
<organism evidence="1">
    <name type="scientific">uncultured organism</name>
    <dbReference type="NCBI Taxonomy" id="155900"/>
    <lineage>
        <taxon>unclassified sequences</taxon>
        <taxon>environmental samples</taxon>
    </lineage>
</organism>
<reference evidence="1" key="1">
    <citation type="submission" date="2010-11" db="EMBL/GenBank/DDBJ databases">
        <title>N-linked Glycosylation Genes Found in Metagenome from Hydrothermal Vent Environment.</title>
        <authorList>
            <person name="Xie W."/>
            <person name="Wu S."/>
            <person name="Chen S."/>
            <person name="Xu A."/>
        </authorList>
    </citation>
    <scope>NUCLEOTIDE SEQUENCE</scope>
</reference>
<accession>K7NAI4</accession>
<dbReference type="AlphaFoldDB" id="K7NAI4"/>
<dbReference type="InterPro" id="IPR015424">
    <property type="entry name" value="PyrdxlP-dep_Trfase"/>
</dbReference>
<keyword evidence="1" id="KW-0032">Aminotransferase</keyword>
<dbReference type="Gene3D" id="3.90.1150.10">
    <property type="entry name" value="Aspartate Aminotransferase, domain 1"/>
    <property type="match status" value="1"/>
</dbReference>
<dbReference type="GO" id="GO:0030170">
    <property type="term" value="F:pyridoxal phosphate binding"/>
    <property type="evidence" value="ECO:0007669"/>
    <property type="project" value="TreeGrafter"/>
</dbReference>
<dbReference type="InterPro" id="IPR015421">
    <property type="entry name" value="PyrdxlP-dep_Trfase_major"/>
</dbReference>
<dbReference type="GO" id="GO:0008483">
    <property type="term" value="F:transaminase activity"/>
    <property type="evidence" value="ECO:0007669"/>
    <property type="project" value="UniProtKB-KW"/>
</dbReference>
<evidence type="ECO:0000313" key="1">
    <source>
        <dbReference type="EMBL" id="ADT71686.1"/>
    </source>
</evidence>
<dbReference type="PANTHER" id="PTHR30244">
    <property type="entry name" value="TRANSAMINASE"/>
    <property type="match status" value="1"/>
</dbReference>
<dbReference type="EMBL" id="HQ629620">
    <property type="protein sequence ID" value="ADT71686.1"/>
    <property type="molecule type" value="Genomic_DNA"/>
</dbReference>
<keyword evidence="1" id="KW-0808">Transferase</keyword>
<proteinExistence type="predicted"/>
<name>K7NAI4_9ZZZZ</name>